<keyword evidence="3" id="KW-1185">Reference proteome</keyword>
<dbReference type="SUPFAM" id="SSF49785">
    <property type="entry name" value="Galactose-binding domain-like"/>
    <property type="match status" value="1"/>
</dbReference>
<dbReference type="Pfam" id="PF21348">
    <property type="entry name" value="RGL11_C"/>
    <property type="match status" value="1"/>
</dbReference>
<proteinExistence type="predicted"/>
<dbReference type="NCBIfam" id="NF047446">
    <property type="entry name" value="barrel_OmpL47"/>
    <property type="match status" value="1"/>
</dbReference>
<dbReference type="SUPFAM" id="SSF49265">
    <property type="entry name" value="Fibronectin type III"/>
    <property type="match status" value="1"/>
</dbReference>
<dbReference type="Gene3D" id="3.30.1920.20">
    <property type="match status" value="1"/>
</dbReference>
<dbReference type="InterPro" id="IPR034641">
    <property type="entry name" value="RGL11"/>
</dbReference>
<feature type="domain" description="Fibronectin type-III" evidence="1">
    <location>
        <begin position="225"/>
        <end position="314"/>
    </location>
</feature>
<feature type="domain" description="Fibronectin type-III" evidence="1">
    <location>
        <begin position="126"/>
        <end position="219"/>
    </location>
</feature>
<dbReference type="PROSITE" id="PS50853">
    <property type="entry name" value="FN3"/>
    <property type="match status" value="2"/>
</dbReference>
<comment type="caution">
    <text evidence="2">The sequence shown here is derived from an EMBL/GenBank/DDBJ whole genome shotgun (WGS) entry which is preliminary data.</text>
</comment>
<dbReference type="InterPro" id="IPR049366">
    <property type="entry name" value="RGL11_C"/>
</dbReference>
<dbReference type="PANTHER" id="PTHR43118">
    <property type="entry name" value="RHAMNOGALACTURONAN LYASE (EUROFUNG)"/>
    <property type="match status" value="1"/>
</dbReference>
<reference evidence="2 3" key="1">
    <citation type="submission" date="2024-09" db="EMBL/GenBank/DDBJ databases">
        <authorList>
            <person name="Sun Q."/>
            <person name="Mori K."/>
        </authorList>
    </citation>
    <scope>NUCLEOTIDE SEQUENCE [LARGE SCALE GENOMIC DNA]</scope>
    <source>
        <strain evidence="2 3">CCM 7228</strain>
    </source>
</reference>
<evidence type="ECO:0000313" key="2">
    <source>
        <dbReference type="EMBL" id="MFC0270387.1"/>
    </source>
</evidence>
<dbReference type="RefSeq" id="WP_378930258.1">
    <property type="nucleotide sequence ID" value="NZ_JBHLVO010000001.1"/>
</dbReference>
<accession>A0ABV6GBT7</accession>
<dbReference type="Pfam" id="PF18370">
    <property type="entry name" value="RGI_lyase"/>
    <property type="match status" value="1"/>
</dbReference>
<dbReference type="Proteomes" id="UP001589854">
    <property type="component" value="Unassembled WGS sequence"/>
</dbReference>
<sequence>MNLSTLYTPERGHGIVDATGMIGRDRGTGGNLLRDWLGYFNVGWKFNVDLPNGLYSVKIYVGDFTGSARTTIQVEGQDYGQVSAPRNNYTSKVVPQVSVKDGQMNFAFAGSTGIVNGLEITPILSAPSELKVTNLSLDPDQPVVSITWKPVEEAVNYNVYRKTEGAAEFVKVGNTTSNTFTDKTVDVGMEYEYTVTTVDNAKVETVPSLPLIVSMIDPDQPAPNAPTNLVVGKVNKNDLTISWDKTESVVSYNIYRSKKQNGTYDFIGKTKQTSYKDETVLTTIPYFYKVAAVNAGGVSTLSESLETPAVTVLKKQMEDINRAPAAIKTAGGVLVSWRMLGTDPENISFNVYRDGIKANGEPVTKSTTFEDKDGKADSVYEIQSVIDGKEKKVQNNIKVLSNNYLDIPLQKPKDGVTPLGEPYSYRANDASVGDLDGDGEYELILKWDPTNSKDNSQAGYTGNVYVDAYEMDGTLMWRIDLGKNIRAGAHYSPFLVYDFDGDSKAEIAFKTADGTIDGQRNVIGRADADHRNSTGYVLQGSEFLTVFEGATGKELVTTEYEPQRGDVSSWGDAYGNRVDRFLATVAYLDGEHPSIVMARGYYTRTVLTAFNFKDGKLSKLWTFDSNQEEYRDYAGQGYHSLSVADVDKDGKDEIVYGQIVIDDDGKGLYNTGLGHGDALHVSDLVPDRPGLEVFAVQEHKDAEYGYDMRDAETGEIIWGVKTGQDTGRGLAADIDPRYSGAEAWAISGEWNSKIGGLHSSKGEKISESIPSSNFAIWWDGDLLRELVDHNWEAEKTTGVGTIDKWDYKNNKLENLLTAKGTLSSNGTKGNPVLQADLFGDWREEIIWRTDDSNALRVYMTTEDTDHRIYTLMHDPQYRMSIAWQNVGYNQPPHPSYFLGEGMSKPSAPSIDVVKRADVTAPETIHEIDGEKNNDWYREPVKVNFTADDSNSGVEATYYTLNNEEVKTGNSVTIEKDGKHSLTYWSKDKVGNEEAKKTIKINLDQTAPEITFSVKDGTEFGVNQLVTISSKAEDKLSRVDSSTNVEISKRAYQLSLGANSFSANAADLAGNSSEETISVMITVNYDSLGELTGQFLKESGAEDKLQPFISKLTAAKDSEAKGNIKVRNGQLGAYVNQVKAQSGKALTEEQGQVLIELVQSLME</sequence>
<dbReference type="CDD" id="cd10318">
    <property type="entry name" value="RGL11"/>
    <property type="match status" value="1"/>
</dbReference>
<dbReference type="InterPro" id="IPR003961">
    <property type="entry name" value="FN3_dom"/>
</dbReference>
<dbReference type="InterPro" id="IPR008979">
    <property type="entry name" value="Galactose-bd-like_sf"/>
</dbReference>
<dbReference type="InterPro" id="IPR058094">
    <property type="entry name" value="Ig-like_OmpL47-like"/>
</dbReference>
<dbReference type="SUPFAM" id="SSF69318">
    <property type="entry name" value="Integrin alpha N-terminal domain"/>
    <property type="match status" value="1"/>
</dbReference>
<dbReference type="Pfam" id="PF00041">
    <property type="entry name" value="fn3"/>
    <property type="match status" value="1"/>
</dbReference>
<dbReference type="InterPro" id="IPR013783">
    <property type="entry name" value="Ig-like_fold"/>
</dbReference>
<dbReference type="InterPro" id="IPR028994">
    <property type="entry name" value="Integrin_alpha_N"/>
</dbReference>
<gene>
    <name evidence="2" type="ORF">ACFFIX_02795</name>
</gene>
<organism evidence="2 3">
    <name type="scientific">Metabacillus herbersteinensis</name>
    <dbReference type="NCBI Taxonomy" id="283816"/>
    <lineage>
        <taxon>Bacteria</taxon>
        <taxon>Bacillati</taxon>
        <taxon>Bacillota</taxon>
        <taxon>Bacilli</taxon>
        <taxon>Bacillales</taxon>
        <taxon>Bacillaceae</taxon>
        <taxon>Metabacillus</taxon>
    </lineage>
</organism>
<dbReference type="InterPro" id="IPR036116">
    <property type="entry name" value="FN3_sf"/>
</dbReference>
<dbReference type="SMART" id="SM00060">
    <property type="entry name" value="FN3"/>
    <property type="match status" value="2"/>
</dbReference>
<dbReference type="PANTHER" id="PTHR43118:SF1">
    <property type="entry name" value="RHAMNOGALACTURONAN LYASE (EUROFUNG)"/>
    <property type="match status" value="1"/>
</dbReference>
<dbReference type="EMBL" id="JBHLVO010000001">
    <property type="protein sequence ID" value="MFC0270387.1"/>
    <property type="molecule type" value="Genomic_DNA"/>
</dbReference>
<dbReference type="CDD" id="cd00063">
    <property type="entry name" value="FN3"/>
    <property type="match status" value="1"/>
</dbReference>
<dbReference type="Gene3D" id="2.60.40.10">
    <property type="entry name" value="Immunoglobulins"/>
    <property type="match status" value="3"/>
</dbReference>
<evidence type="ECO:0000259" key="1">
    <source>
        <dbReference type="PROSITE" id="PS50853"/>
    </source>
</evidence>
<evidence type="ECO:0000313" key="3">
    <source>
        <dbReference type="Proteomes" id="UP001589854"/>
    </source>
</evidence>
<protein>
    <submittedName>
        <fullName evidence="2">OmpL47-type beta-barrel domain-containing protein</fullName>
    </submittedName>
</protein>
<dbReference type="Gene3D" id="2.60.120.430">
    <property type="entry name" value="Galactose-binding lectin"/>
    <property type="match status" value="1"/>
</dbReference>
<name>A0ABV6GBT7_9BACI</name>
<dbReference type="InterPro" id="IPR041624">
    <property type="entry name" value="RGI_lyase"/>
</dbReference>